<reference evidence="2" key="1">
    <citation type="journal article" date="2022" name="bioRxiv">
        <title>Sequencing and chromosome-scale assembly of the giantPleurodeles waltlgenome.</title>
        <authorList>
            <person name="Brown T."/>
            <person name="Elewa A."/>
            <person name="Iarovenko S."/>
            <person name="Subramanian E."/>
            <person name="Araus A.J."/>
            <person name="Petzold A."/>
            <person name="Susuki M."/>
            <person name="Suzuki K.-i.T."/>
            <person name="Hayashi T."/>
            <person name="Toyoda A."/>
            <person name="Oliveira C."/>
            <person name="Osipova E."/>
            <person name="Leigh N.D."/>
            <person name="Simon A."/>
            <person name="Yun M.H."/>
        </authorList>
    </citation>
    <scope>NUCLEOTIDE SEQUENCE</scope>
    <source>
        <strain evidence="2">20211129_DDA</strain>
        <tissue evidence="2">Liver</tissue>
    </source>
</reference>
<evidence type="ECO:0000313" key="3">
    <source>
        <dbReference type="Proteomes" id="UP001066276"/>
    </source>
</evidence>
<evidence type="ECO:0000256" key="1">
    <source>
        <dbReference type="SAM" id="MobiDB-lite"/>
    </source>
</evidence>
<keyword evidence="3" id="KW-1185">Reference proteome</keyword>
<organism evidence="2 3">
    <name type="scientific">Pleurodeles waltl</name>
    <name type="common">Iberian ribbed newt</name>
    <dbReference type="NCBI Taxonomy" id="8319"/>
    <lineage>
        <taxon>Eukaryota</taxon>
        <taxon>Metazoa</taxon>
        <taxon>Chordata</taxon>
        <taxon>Craniata</taxon>
        <taxon>Vertebrata</taxon>
        <taxon>Euteleostomi</taxon>
        <taxon>Amphibia</taxon>
        <taxon>Batrachia</taxon>
        <taxon>Caudata</taxon>
        <taxon>Salamandroidea</taxon>
        <taxon>Salamandridae</taxon>
        <taxon>Pleurodelinae</taxon>
        <taxon>Pleurodeles</taxon>
    </lineage>
</organism>
<feature type="compositionally biased region" description="Basic residues" evidence="1">
    <location>
        <begin position="29"/>
        <end position="39"/>
    </location>
</feature>
<dbReference type="Proteomes" id="UP001066276">
    <property type="component" value="Chromosome 7"/>
</dbReference>
<dbReference type="EMBL" id="JANPWB010000011">
    <property type="protein sequence ID" value="KAJ1128654.1"/>
    <property type="molecule type" value="Genomic_DNA"/>
</dbReference>
<comment type="caution">
    <text evidence="2">The sequence shown here is derived from an EMBL/GenBank/DDBJ whole genome shotgun (WGS) entry which is preliminary data.</text>
</comment>
<name>A0AAV7PLC2_PLEWA</name>
<protein>
    <submittedName>
        <fullName evidence="2">Uncharacterized protein</fullName>
    </submittedName>
</protein>
<gene>
    <name evidence="2" type="ORF">NDU88_007029</name>
</gene>
<proteinExistence type="predicted"/>
<sequence length="71" mass="7923">MTGQAPGTEPREKGRRGRVRNPDSSARGAQRRFQPRFRRSMATPDRCDVSATAPTVLLTPMSRALCHELKT</sequence>
<feature type="region of interest" description="Disordered" evidence="1">
    <location>
        <begin position="1"/>
        <end position="46"/>
    </location>
</feature>
<evidence type="ECO:0000313" key="2">
    <source>
        <dbReference type="EMBL" id="KAJ1128654.1"/>
    </source>
</evidence>
<accession>A0AAV7PLC2</accession>
<dbReference type="AlphaFoldDB" id="A0AAV7PLC2"/>